<evidence type="ECO:0000313" key="2">
    <source>
        <dbReference type="Proteomes" id="UP000295658"/>
    </source>
</evidence>
<dbReference type="Proteomes" id="UP000295658">
    <property type="component" value="Unassembled WGS sequence"/>
</dbReference>
<organism evidence="1 2">
    <name type="scientific">Thermolongibacillus altinsuensis</name>
    <dbReference type="NCBI Taxonomy" id="575256"/>
    <lineage>
        <taxon>Bacteria</taxon>
        <taxon>Bacillati</taxon>
        <taxon>Bacillota</taxon>
        <taxon>Bacilli</taxon>
        <taxon>Bacillales</taxon>
        <taxon>Anoxybacillaceae</taxon>
        <taxon>Thermolongibacillus</taxon>
    </lineage>
</organism>
<comment type="caution">
    <text evidence="1">The sequence shown here is derived from an EMBL/GenBank/DDBJ whole genome shotgun (WGS) entry which is preliminary data.</text>
</comment>
<sequence>MMDLLKISEALHNTYEQVKEQWSEEQIEQLKQAQDEWKQAFAHALSNIIK</sequence>
<evidence type="ECO:0000313" key="1">
    <source>
        <dbReference type="EMBL" id="TCL49761.1"/>
    </source>
</evidence>
<reference evidence="1 2" key="1">
    <citation type="submission" date="2019-03" db="EMBL/GenBank/DDBJ databases">
        <title>Genomic Encyclopedia of Type Strains, Phase IV (KMG-IV): sequencing the most valuable type-strain genomes for metagenomic binning, comparative biology and taxonomic classification.</title>
        <authorList>
            <person name="Goeker M."/>
        </authorList>
    </citation>
    <scope>NUCLEOTIDE SEQUENCE [LARGE SCALE GENOMIC DNA]</scope>
    <source>
        <strain evidence="1 2">DSM 24979</strain>
    </source>
</reference>
<gene>
    <name evidence="1" type="ORF">EDD69_106114</name>
</gene>
<dbReference type="EMBL" id="SLUL01000006">
    <property type="protein sequence ID" value="TCL49761.1"/>
    <property type="molecule type" value="Genomic_DNA"/>
</dbReference>
<protein>
    <submittedName>
        <fullName evidence="1">Uncharacterized protein</fullName>
    </submittedName>
</protein>
<proteinExistence type="predicted"/>
<accession>A0A4R1QF94</accession>
<keyword evidence="2" id="KW-1185">Reference proteome</keyword>
<dbReference type="AlphaFoldDB" id="A0A4R1QF94"/>
<name>A0A4R1QF94_9BACL</name>